<dbReference type="Pfam" id="PF00175">
    <property type="entry name" value="NAD_binding_1"/>
    <property type="match status" value="1"/>
</dbReference>
<proteinExistence type="predicted"/>
<accession>A0A7K1FNK0</accession>
<dbReference type="Gene3D" id="3.40.50.80">
    <property type="entry name" value="Nucleotide-binding domain of ferredoxin-NADP reductase (FNR) module"/>
    <property type="match status" value="1"/>
</dbReference>
<feature type="transmembrane region" description="Helical" evidence="3">
    <location>
        <begin position="163"/>
        <end position="178"/>
    </location>
</feature>
<dbReference type="SUPFAM" id="SSF52343">
    <property type="entry name" value="Ferredoxin reductase-like, C-terminal NADP-linked domain"/>
    <property type="match status" value="1"/>
</dbReference>
<evidence type="ECO:0000313" key="6">
    <source>
        <dbReference type="Proteomes" id="UP000460221"/>
    </source>
</evidence>
<dbReference type="Proteomes" id="UP000460221">
    <property type="component" value="Unassembled WGS sequence"/>
</dbReference>
<dbReference type="InterPro" id="IPR039261">
    <property type="entry name" value="FNR_nucleotide-bd"/>
</dbReference>
<comment type="caution">
    <text evidence="5">The sequence shown here is derived from an EMBL/GenBank/DDBJ whole genome shotgun (WGS) entry which is preliminary data.</text>
</comment>
<dbReference type="SUPFAM" id="SSF63380">
    <property type="entry name" value="Riboflavin synthase domain-like"/>
    <property type="match status" value="1"/>
</dbReference>
<dbReference type="InterPro" id="IPR017927">
    <property type="entry name" value="FAD-bd_FR_type"/>
</dbReference>
<keyword evidence="3" id="KW-0812">Transmembrane</keyword>
<evidence type="ECO:0000259" key="4">
    <source>
        <dbReference type="PROSITE" id="PS51384"/>
    </source>
</evidence>
<dbReference type="InterPro" id="IPR050415">
    <property type="entry name" value="MRET"/>
</dbReference>
<feature type="transmembrane region" description="Helical" evidence="3">
    <location>
        <begin position="266"/>
        <end position="284"/>
    </location>
</feature>
<comment type="cofactor">
    <cofactor evidence="1">
        <name>FAD</name>
        <dbReference type="ChEBI" id="CHEBI:57692"/>
    </cofactor>
</comment>
<dbReference type="CDD" id="cd00322">
    <property type="entry name" value="FNR_like"/>
    <property type="match status" value="1"/>
</dbReference>
<feature type="transmembrane region" description="Helical" evidence="3">
    <location>
        <begin position="114"/>
        <end position="131"/>
    </location>
</feature>
<organism evidence="5 6">
    <name type="scientific">Nakamurella alba</name>
    <dbReference type="NCBI Taxonomy" id="2665158"/>
    <lineage>
        <taxon>Bacteria</taxon>
        <taxon>Bacillati</taxon>
        <taxon>Actinomycetota</taxon>
        <taxon>Actinomycetes</taxon>
        <taxon>Nakamurellales</taxon>
        <taxon>Nakamurellaceae</taxon>
        <taxon>Nakamurella</taxon>
    </lineage>
</organism>
<feature type="domain" description="FAD-binding FR-type" evidence="4">
    <location>
        <begin position="311"/>
        <end position="414"/>
    </location>
</feature>
<name>A0A7K1FNK0_9ACTN</name>
<feature type="region of interest" description="Disordered" evidence="2">
    <location>
        <begin position="1"/>
        <end position="28"/>
    </location>
</feature>
<gene>
    <name evidence="5" type="ORF">GIS00_17575</name>
</gene>
<feature type="transmembrane region" description="Helical" evidence="3">
    <location>
        <begin position="184"/>
        <end position="204"/>
    </location>
</feature>
<feature type="transmembrane region" description="Helical" evidence="3">
    <location>
        <begin position="137"/>
        <end position="156"/>
    </location>
</feature>
<evidence type="ECO:0000313" key="5">
    <source>
        <dbReference type="EMBL" id="MTD15747.1"/>
    </source>
</evidence>
<dbReference type="InterPro" id="IPR017938">
    <property type="entry name" value="Riboflavin_synthase-like_b-brl"/>
</dbReference>
<keyword evidence="3" id="KW-1133">Transmembrane helix</keyword>
<dbReference type="PANTHER" id="PTHR47354:SF5">
    <property type="entry name" value="PROTEIN RFBI"/>
    <property type="match status" value="1"/>
</dbReference>
<keyword evidence="3" id="KW-0472">Membrane</keyword>
<feature type="transmembrane region" description="Helical" evidence="3">
    <location>
        <begin position="211"/>
        <end position="228"/>
    </location>
</feature>
<evidence type="ECO:0000256" key="3">
    <source>
        <dbReference type="SAM" id="Phobius"/>
    </source>
</evidence>
<dbReference type="EMBL" id="WLYK01000007">
    <property type="protein sequence ID" value="MTD15747.1"/>
    <property type="molecule type" value="Genomic_DNA"/>
</dbReference>
<dbReference type="InterPro" id="IPR001433">
    <property type="entry name" value="OxRdtase_FAD/NAD-bd"/>
</dbReference>
<feature type="transmembrane region" description="Helical" evidence="3">
    <location>
        <begin position="88"/>
        <end position="107"/>
    </location>
</feature>
<dbReference type="PANTHER" id="PTHR47354">
    <property type="entry name" value="NADH OXIDOREDUCTASE HCR"/>
    <property type="match status" value="1"/>
</dbReference>
<evidence type="ECO:0000256" key="1">
    <source>
        <dbReference type="ARBA" id="ARBA00001974"/>
    </source>
</evidence>
<feature type="transmembrane region" description="Helical" evidence="3">
    <location>
        <begin position="234"/>
        <end position="254"/>
    </location>
</feature>
<reference evidence="5 6" key="1">
    <citation type="submission" date="2019-11" db="EMBL/GenBank/DDBJ databases">
        <authorList>
            <person name="Jiang L.-Q."/>
        </authorList>
    </citation>
    <scope>NUCLEOTIDE SEQUENCE [LARGE SCALE GENOMIC DNA]</scope>
    <source>
        <strain evidence="5 6">YIM 132087</strain>
    </source>
</reference>
<dbReference type="GO" id="GO:0016491">
    <property type="term" value="F:oxidoreductase activity"/>
    <property type="evidence" value="ECO:0007669"/>
    <property type="project" value="InterPro"/>
</dbReference>
<sequence>MTTTPATGTPTGTPGTGTTATGTSAAPGTALKAPNKVIAGGTTLLGRLDRMLGRVTMYRLVLIVLAVLAVYSIVLAAFDVLFFSPGAMLVSLAIAAVTVYGSSWIAAKVVGAHTHLESSLITALLLFFLLWPDLSGGYLLAVALAGVFAGLSKFVLAWRGRHIANPAAIGVVLVTVIGQGASVWWVASEALFWPTLVGALLVLFRTRRLGFALIFVIPALLMTIKAQTDFGATLGAGIETALYSAPILFLAGFMLSEPLTQAPLRWQRAVVALVVAFLYVQPLYFPDLFISFTPELALVVGNVIAFCFGQRKGLDLTLRERKEIAPGLHELTFSSRRKLRSRAGQYLELQLPHRADSRGTRRVFSLVSSPNSDDVAIATRVPAEKSSTYKQALAGLEPGQQVRATGVAGDFLLPRRLDRKVALVAGGIGVTPFVAQVRHLRETGEHRDVVMIYATASTSDLAYLDELGGVPGVVVSPDRPPALPAGWSWHQAPFVGKDALEQSVPDLAERSVYVSGPPAMVAAVRRSAKQAGARRVHTDAFTGY</sequence>
<keyword evidence="6" id="KW-1185">Reference proteome</keyword>
<dbReference type="PROSITE" id="PS51384">
    <property type="entry name" value="FAD_FR"/>
    <property type="match status" value="1"/>
</dbReference>
<evidence type="ECO:0000256" key="2">
    <source>
        <dbReference type="SAM" id="MobiDB-lite"/>
    </source>
</evidence>
<dbReference type="Gene3D" id="2.40.30.10">
    <property type="entry name" value="Translation factors"/>
    <property type="match status" value="1"/>
</dbReference>
<feature type="transmembrane region" description="Helical" evidence="3">
    <location>
        <begin position="60"/>
        <end position="82"/>
    </location>
</feature>
<dbReference type="PRINTS" id="PR00410">
    <property type="entry name" value="PHEHYDRXLASE"/>
</dbReference>
<dbReference type="RefSeq" id="WP_154769769.1">
    <property type="nucleotide sequence ID" value="NZ_WLYK01000007.1"/>
</dbReference>
<protein>
    <recommendedName>
        <fullName evidence="4">FAD-binding FR-type domain-containing protein</fullName>
    </recommendedName>
</protein>
<dbReference type="AlphaFoldDB" id="A0A7K1FNK0"/>